<dbReference type="Pfam" id="PF00069">
    <property type="entry name" value="Pkinase"/>
    <property type="match status" value="2"/>
</dbReference>
<dbReference type="PROSITE" id="PS00107">
    <property type="entry name" value="PROTEIN_KINASE_ATP"/>
    <property type="match status" value="1"/>
</dbReference>
<keyword evidence="7 8" id="KW-0067">ATP-binding</keyword>
<dbReference type="Gene3D" id="1.10.510.10">
    <property type="entry name" value="Transferase(Phosphotransferase) domain 1"/>
    <property type="match status" value="2"/>
</dbReference>
<dbReference type="InterPro" id="IPR011992">
    <property type="entry name" value="EF-hand-dom_pair"/>
</dbReference>
<dbReference type="InterPro" id="IPR011009">
    <property type="entry name" value="Kinase-like_dom_sf"/>
</dbReference>
<evidence type="ECO:0000259" key="10">
    <source>
        <dbReference type="PROSITE" id="PS50011"/>
    </source>
</evidence>
<dbReference type="SUPFAM" id="SSF47473">
    <property type="entry name" value="EF-hand"/>
    <property type="match status" value="1"/>
</dbReference>
<evidence type="ECO:0000256" key="4">
    <source>
        <dbReference type="ARBA" id="ARBA00022679"/>
    </source>
</evidence>
<evidence type="ECO:0000256" key="6">
    <source>
        <dbReference type="ARBA" id="ARBA00022777"/>
    </source>
</evidence>
<evidence type="ECO:0000256" key="3">
    <source>
        <dbReference type="ARBA" id="ARBA00022553"/>
    </source>
</evidence>
<keyword evidence="5 8" id="KW-0547">Nucleotide-binding</keyword>
<dbReference type="InterPro" id="IPR050205">
    <property type="entry name" value="CDPK_Ser/Thr_kinases"/>
</dbReference>
<dbReference type="Proteomes" id="UP000743370">
    <property type="component" value="Unassembled WGS sequence"/>
</dbReference>
<dbReference type="Gene3D" id="1.10.238.10">
    <property type="entry name" value="EF-hand"/>
    <property type="match status" value="2"/>
</dbReference>
<dbReference type="PANTHER" id="PTHR24349">
    <property type="entry name" value="SERINE/THREONINE-PROTEIN KINASE"/>
    <property type="match status" value="1"/>
</dbReference>
<evidence type="ECO:0000313" key="13">
    <source>
        <dbReference type="Proteomes" id="UP000743370"/>
    </source>
</evidence>
<dbReference type="GO" id="GO:0005509">
    <property type="term" value="F:calcium ion binding"/>
    <property type="evidence" value="ECO:0007669"/>
    <property type="project" value="InterPro"/>
</dbReference>
<sequence>MGQCYGKSNLTPENEATAAEGATVGTAIAVAGSADVPLSPLPVKGTPARASPWPSPYPHGGGVTPSPARGTPRRFFRRSFAPPSPAKHIRASLAKRLGHAKTPKEGPIPEEEAAGAVATEQSLDKSFGYGKNFGAKYEIGKEVGRGHFGHTCYAKGKKGELKDQPVAVKIISKAKRLDLDDSGFDLCCLIEHSARFLLKARFSLSLFEAGLATLLAVLEAKFVLHQMTTAIAIEDVRREVKILKALSGHQHLVKYHDAFEDANNVYIVMELCEGGELLDRILSRGGKYSEEDAKVIVLQILSVVAFCHLQDERLNDIVGSAYYVAPEVLHRSYSLEADIWSIGVIAYILLCGSRPFWARTESGIFRAVLRADPNFDDLPWPTASAEAKDFVKRLLNKDYRKRMTAVQALSHPWLRDDSRPLPLDILVYKLVKAYVLATPLKRAAVKALSKALPEDELPYLMAQFRLLGPNRDGLISLDNFKMALVQNATEAMRESRVVEIINAMEPLAYRNMDFEEFCAAAISTYQLEAHERWEDIASAAFEHFEGEGNRLISVEELARELNLGPSAYSTLKDWIRNSDGKLNLLGYTKFLHGVTVRSSNPRHR</sequence>
<dbReference type="PROSITE" id="PS50011">
    <property type="entry name" value="PROTEIN_KINASE_DOM"/>
    <property type="match status" value="1"/>
</dbReference>
<feature type="domain" description="EF-hand" evidence="11">
    <location>
        <begin position="455"/>
        <end position="490"/>
    </location>
</feature>
<reference evidence="12 13" key="1">
    <citation type="submission" date="2020-05" db="EMBL/GenBank/DDBJ databases">
        <title>Vigna angularis (adzuki bean) Var. LongXiaoDou No. 4 denovo assembly.</title>
        <authorList>
            <person name="Xiang H."/>
        </authorList>
    </citation>
    <scope>NUCLEOTIDE SEQUENCE [LARGE SCALE GENOMIC DNA]</scope>
    <source>
        <tissue evidence="12">Leaf</tissue>
    </source>
</reference>
<feature type="binding site" evidence="8">
    <location>
        <position position="169"/>
    </location>
    <ligand>
        <name>ATP</name>
        <dbReference type="ChEBI" id="CHEBI:30616"/>
    </ligand>
</feature>
<dbReference type="FunFam" id="1.10.238.10:FF:000085">
    <property type="entry name" value="CDPK-related kinase 1"/>
    <property type="match status" value="1"/>
</dbReference>
<evidence type="ECO:0000256" key="1">
    <source>
        <dbReference type="ARBA" id="ARBA00005354"/>
    </source>
</evidence>
<protein>
    <submittedName>
        <fullName evidence="12">CDPK-related kinase</fullName>
    </submittedName>
</protein>
<name>A0A8T0JSG6_PHAAN</name>
<gene>
    <name evidence="12" type="ORF">HKW66_Vig0169360</name>
</gene>
<feature type="domain" description="Protein kinase" evidence="10">
    <location>
        <begin position="137"/>
        <end position="414"/>
    </location>
</feature>
<dbReference type="GO" id="GO:0004674">
    <property type="term" value="F:protein serine/threonine kinase activity"/>
    <property type="evidence" value="ECO:0007669"/>
    <property type="project" value="UniProtKB-KW"/>
</dbReference>
<accession>A0A8T0JSG6</accession>
<feature type="region of interest" description="Disordered" evidence="9">
    <location>
        <begin position="98"/>
        <end position="117"/>
    </location>
</feature>
<keyword evidence="4" id="KW-0808">Transferase</keyword>
<dbReference type="SUPFAM" id="SSF56112">
    <property type="entry name" value="Protein kinase-like (PK-like)"/>
    <property type="match status" value="1"/>
</dbReference>
<dbReference type="EMBL" id="JABFOF010000009">
    <property type="protein sequence ID" value="KAG2380157.1"/>
    <property type="molecule type" value="Genomic_DNA"/>
</dbReference>
<evidence type="ECO:0000259" key="11">
    <source>
        <dbReference type="PROSITE" id="PS50222"/>
    </source>
</evidence>
<evidence type="ECO:0000256" key="7">
    <source>
        <dbReference type="ARBA" id="ARBA00022840"/>
    </source>
</evidence>
<comment type="caution">
    <text evidence="12">The sequence shown here is derived from an EMBL/GenBank/DDBJ whole genome shotgun (WGS) entry which is preliminary data.</text>
</comment>
<dbReference type="InterPro" id="IPR000719">
    <property type="entry name" value="Prot_kinase_dom"/>
</dbReference>
<dbReference type="InterPro" id="IPR017441">
    <property type="entry name" value="Protein_kinase_ATP_BS"/>
</dbReference>
<dbReference type="FunFam" id="1.10.510.10:FF:001864">
    <property type="entry name" value="Calcium-dependent protein kinase SK5"/>
    <property type="match status" value="1"/>
</dbReference>
<keyword evidence="2" id="KW-0723">Serine/threonine-protein kinase</keyword>
<evidence type="ECO:0000256" key="8">
    <source>
        <dbReference type="PROSITE-ProRule" id="PRU10141"/>
    </source>
</evidence>
<comment type="similarity">
    <text evidence="1">Belongs to the protein kinase superfamily. CAMK Ser/Thr protein kinase family. CaMK subfamily.</text>
</comment>
<organism evidence="12 13">
    <name type="scientific">Phaseolus angularis</name>
    <name type="common">Azuki bean</name>
    <name type="synonym">Vigna angularis</name>
    <dbReference type="NCBI Taxonomy" id="3914"/>
    <lineage>
        <taxon>Eukaryota</taxon>
        <taxon>Viridiplantae</taxon>
        <taxon>Streptophyta</taxon>
        <taxon>Embryophyta</taxon>
        <taxon>Tracheophyta</taxon>
        <taxon>Spermatophyta</taxon>
        <taxon>Magnoliopsida</taxon>
        <taxon>eudicotyledons</taxon>
        <taxon>Gunneridae</taxon>
        <taxon>Pentapetalae</taxon>
        <taxon>rosids</taxon>
        <taxon>fabids</taxon>
        <taxon>Fabales</taxon>
        <taxon>Fabaceae</taxon>
        <taxon>Papilionoideae</taxon>
        <taxon>50 kb inversion clade</taxon>
        <taxon>NPAAA clade</taxon>
        <taxon>indigoferoid/millettioid clade</taxon>
        <taxon>Phaseoleae</taxon>
        <taxon>Vigna</taxon>
    </lineage>
</organism>
<keyword evidence="6 12" id="KW-0418">Kinase</keyword>
<dbReference type="AlphaFoldDB" id="A0A8T0JSG6"/>
<evidence type="ECO:0000256" key="2">
    <source>
        <dbReference type="ARBA" id="ARBA00022527"/>
    </source>
</evidence>
<evidence type="ECO:0000256" key="5">
    <source>
        <dbReference type="ARBA" id="ARBA00022741"/>
    </source>
</evidence>
<dbReference type="InterPro" id="IPR002048">
    <property type="entry name" value="EF_hand_dom"/>
</dbReference>
<dbReference type="PROSITE" id="PS50222">
    <property type="entry name" value="EF_HAND_2"/>
    <property type="match status" value="1"/>
</dbReference>
<feature type="region of interest" description="Disordered" evidence="9">
    <location>
        <begin position="41"/>
        <end position="87"/>
    </location>
</feature>
<proteinExistence type="inferred from homology"/>
<dbReference type="GO" id="GO:0005524">
    <property type="term" value="F:ATP binding"/>
    <property type="evidence" value="ECO:0007669"/>
    <property type="project" value="UniProtKB-UniRule"/>
</dbReference>
<evidence type="ECO:0000256" key="9">
    <source>
        <dbReference type="SAM" id="MobiDB-lite"/>
    </source>
</evidence>
<evidence type="ECO:0000313" key="12">
    <source>
        <dbReference type="EMBL" id="KAG2380157.1"/>
    </source>
</evidence>
<keyword evidence="3" id="KW-0597">Phosphoprotein</keyword>